<evidence type="ECO:0000313" key="2">
    <source>
        <dbReference type="Proteomes" id="UP000290567"/>
    </source>
</evidence>
<comment type="caution">
    <text evidence="1">The sequence shown here is derived from an EMBL/GenBank/DDBJ whole genome shotgun (WGS) entry which is preliminary data.</text>
</comment>
<accession>A0A4P5P8A2</accession>
<dbReference type="Proteomes" id="UP000290567">
    <property type="component" value="Unassembled WGS sequence"/>
</dbReference>
<sequence length="90" mass="9664">MGVKRIQAVSVNMKDGSKVDLTGDAAHSVYARYAAYQNGNVGAQEGVTYKDDTGKVQMMRFDCICGITLGDTTEQTIPDPACDPMNCLPD</sequence>
<dbReference type="EMBL" id="BJCC01000003">
    <property type="protein sequence ID" value="GCF92494.1"/>
    <property type="molecule type" value="Genomic_DNA"/>
</dbReference>
<proteinExistence type="predicted"/>
<organism evidence="1 2">
    <name type="scientific">Enterococcus florum</name>
    <dbReference type="NCBI Taxonomy" id="2480627"/>
    <lineage>
        <taxon>Bacteria</taxon>
        <taxon>Bacillati</taxon>
        <taxon>Bacillota</taxon>
        <taxon>Bacilli</taxon>
        <taxon>Lactobacillales</taxon>
        <taxon>Enterococcaceae</taxon>
        <taxon>Enterococcus</taxon>
    </lineage>
</organism>
<name>A0A4P5P8A2_9ENTE</name>
<evidence type="ECO:0000313" key="1">
    <source>
        <dbReference type="EMBL" id="GCF92494.1"/>
    </source>
</evidence>
<dbReference type="RefSeq" id="WP_146621003.1">
    <property type="nucleotide sequence ID" value="NZ_BJCC01000003.1"/>
</dbReference>
<gene>
    <name evidence="1" type="ORF">NRIC_03850</name>
</gene>
<protein>
    <submittedName>
        <fullName evidence="1">Uncharacterized protein</fullName>
    </submittedName>
</protein>
<reference evidence="2" key="1">
    <citation type="submission" date="2019-02" db="EMBL/GenBank/DDBJ databases">
        <title>Draft genome sequence of Enterococcus sp. Gos25-1.</title>
        <authorList>
            <person name="Tanaka N."/>
            <person name="Shiwa Y."/>
            <person name="Fujita N."/>
        </authorList>
    </citation>
    <scope>NUCLEOTIDE SEQUENCE [LARGE SCALE GENOMIC DNA]</scope>
    <source>
        <strain evidence="2">Gos25-1</strain>
    </source>
</reference>
<dbReference type="AlphaFoldDB" id="A0A4P5P8A2"/>
<keyword evidence="2" id="KW-1185">Reference proteome</keyword>